<dbReference type="AlphaFoldDB" id="A0A5B8J4J0"/>
<feature type="compositionally biased region" description="Basic and acidic residues" evidence="1">
    <location>
        <begin position="67"/>
        <end position="82"/>
    </location>
</feature>
<dbReference type="OrthoDB" id="4288696at2"/>
<feature type="region of interest" description="Disordered" evidence="1">
    <location>
        <begin position="47"/>
        <end position="127"/>
    </location>
</feature>
<dbReference type="EMBL" id="CP042266">
    <property type="protein sequence ID" value="QDY76177.1"/>
    <property type="molecule type" value="Genomic_DNA"/>
</dbReference>
<evidence type="ECO:0000313" key="3">
    <source>
        <dbReference type="Proteomes" id="UP000320580"/>
    </source>
</evidence>
<name>A0A5B8J4J0_9ACTN</name>
<dbReference type="KEGG" id="sqz:FQU76_06170"/>
<keyword evidence="3" id="KW-1185">Reference proteome</keyword>
<reference evidence="2 3" key="1">
    <citation type="submission" date="2019-07" db="EMBL/GenBank/DDBJ databases">
        <authorList>
            <person name="Zhu P."/>
        </authorList>
    </citation>
    <scope>NUCLEOTIDE SEQUENCE [LARGE SCALE GENOMIC DNA]</scope>
    <source>
        <strain evidence="2 3">SSL-25</strain>
    </source>
</reference>
<gene>
    <name evidence="2" type="ORF">FQU76_06170</name>
</gene>
<dbReference type="RefSeq" id="WP_146479478.1">
    <property type="nucleotide sequence ID" value="NZ_CP042266.1"/>
</dbReference>
<dbReference type="Proteomes" id="UP000320580">
    <property type="component" value="Chromosome"/>
</dbReference>
<sequence>MPNHMQETAPTLAAAMRNAVEVGAAVVWWTAVLAGLGIVTVIAHDDLNGDGEEPPEGRFRISIADRTGVDRTRSSRMHRNDAGHPTGSPSPYTTLDPPEPEWPPCVCGRPVCPDGPAAPGEEAEDDR</sequence>
<evidence type="ECO:0000256" key="1">
    <source>
        <dbReference type="SAM" id="MobiDB-lite"/>
    </source>
</evidence>
<organism evidence="2 3">
    <name type="scientific">Streptomyces qinzhouensis</name>
    <dbReference type="NCBI Taxonomy" id="2599401"/>
    <lineage>
        <taxon>Bacteria</taxon>
        <taxon>Bacillati</taxon>
        <taxon>Actinomycetota</taxon>
        <taxon>Actinomycetes</taxon>
        <taxon>Kitasatosporales</taxon>
        <taxon>Streptomycetaceae</taxon>
        <taxon>Streptomyces</taxon>
    </lineage>
</organism>
<proteinExistence type="predicted"/>
<accession>A0A5B8J4J0</accession>
<protein>
    <submittedName>
        <fullName evidence="2">Uncharacterized protein</fullName>
    </submittedName>
</protein>
<evidence type="ECO:0000313" key="2">
    <source>
        <dbReference type="EMBL" id="QDY76177.1"/>
    </source>
</evidence>